<feature type="transmembrane region" description="Helical" evidence="5">
    <location>
        <begin position="140"/>
        <end position="162"/>
    </location>
</feature>
<dbReference type="InterPro" id="IPR011701">
    <property type="entry name" value="MFS"/>
</dbReference>
<evidence type="ECO:0000313" key="7">
    <source>
        <dbReference type="EMBL" id="CCH31514.1"/>
    </source>
</evidence>
<sequence length="441" mass="44511">MDVAGRLARDRLLFANAVRKSVASDFANDVRKPVEGELMDVPAHRPPAAVLTALSLAVLSYGLMQTMLVPAIGAVQRDLDTGPAAASWAVLSAPLLAGALLTPPAGWLADRYGRKRVLLCALALHLAGTLGAISAPDIGALIACRAVQGVSLALLPLSLAVVREAVPADRVPFGVALLAGLFTGTAGAGLLLGGLLSDHASWRWLFVVGAVVVTAALAATAAFVPARRPAPRAPGGVRSLLTHRPLAIAHLGAFLLGVNQFMLYALLPRLAESTAGHGFGATVTGAALMLLPGTLITIPVSWSVARIGRAVGTRVPFAAGLALAAGGAALLAFVHGSLVQVGAVYLISSVGYGLAMAALPRLVDEASPPAHSGAANSVNAVARTIGGAIGGQVAAFALAAFTVPATTIPTDTAYVVAFLVAAAVLVPAVLIARLRTTPVSR</sequence>
<dbReference type="Gene3D" id="1.20.1250.20">
    <property type="entry name" value="MFS general substrate transporter like domains"/>
    <property type="match status" value="1"/>
</dbReference>
<feature type="transmembrane region" description="Helical" evidence="5">
    <location>
        <begin position="380"/>
        <end position="401"/>
    </location>
</feature>
<evidence type="ECO:0000256" key="1">
    <source>
        <dbReference type="ARBA" id="ARBA00004651"/>
    </source>
</evidence>
<dbReference type="STRING" id="1179773.BN6_42270"/>
<evidence type="ECO:0000256" key="4">
    <source>
        <dbReference type="ARBA" id="ARBA00023136"/>
    </source>
</evidence>
<dbReference type="InterPro" id="IPR020846">
    <property type="entry name" value="MFS_dom"/>
</dbReference>
<feature type="transmembrane region" description="Helical" evidence="5">
    <location>
        <begin position="174"/>
        <end position="196"/>
    </location>
</feature>
<dbReference type="PANTHER" id="PTHR23501">
    <property type="entry name" value="MAJOR FACILITATOR SUPERFAMILY"/>
    <property type="match status" value="1"/>
</dbReference>
<dbReference type="InterPro" id="IPR036259">
    <property type="entry name" value="MFS_trans_sf"/>
</dbReference>
<reference evidence="7 8" key="1">
    <citation type="journal article" date="2012" name="BMC Genomics">
        <title>Complete genome sequence of Saccharothrix espanaensis DSM 44229T and comparison to the other completely sequenced Pseudonocardiaceae.</title>
        <authorList>
            <person name="Strobel T."/>
            <person name="Al-Dilaimi A."/>
            <person name="Blom J."/>
            <person name="Gessner A."/>
            <person name="Kalinowski J."/>
            <person name="Luzhetska M."/>
            <person name="Puhler A."/>
            <person name="Szczepanowski R."/>
            <person name="Bechthold A."/>
            <person name="Ruckert C."/>
        </authorList>
    </citation>
    <scope>NUCLEOTIDE SEQUENCE [LARGE SCALE GENOMIC DNA]</scope>
    <source>
        <strain evidence="8">ATCC 51144 / DSM 44229 / JCM 9112 / NBRC 15066 / NRRL 15764</strain>
    </source>
</reference>
<dbReference type="PROSITE" id="PS50850">
    <property type="entry name" value="MFS"/>
    <property type="match status" value="1"/>
</dbReference>
<dbReference type="eggNOG" id="COG2814">
    <property type="taxonomic scope" value="Bacteria"/>
</dbReference>
<evidence type="ECO:0000256" key="3">
    <source>
        <dbReference type="ARBA" id="ARBA00022989"/>
    </source>
</evidence>
<keyword evidence="3 5" id="KW-1133">Transmembrane helix</keyword>
<dbReference type="AlphaFoldDB" id="K0K3S3"/>
<dbReference type="InterPro" id="IPR005829">
    <property type="entry name" value="Sugar_transporter_CS"/>
</dbReference>
<dbReference type="GO" id="GO:0005886">
    <property type="term" value="C:plasma membrane"/>
    <property type="evidence" value="ECO:0007669"/>
    <property type="project" value="UniProtKB-SubCell"/>
</dbReference>
<protein>
    <submittedName>
        <fullName evidence="7">Putative membrane protein</fullName>
    </submittedName>
</protein>
<feature type="transmembrane region" description="Helical" evidence="5">
    <location>
        <begin position="317"/>
        <end position="336"/>
    </location>
</feature>
<dbReference type="EMBL" id="HE804045">
    <property type="protein sequence ID" value="CCH31514.1"/>
    <property type="molecule type" value="Genomic_DNA"/>
</dbReference>
<evidence type="ECO:0000313" key="8">
    <source>
        <dbReference type="Proteomes" id="UP000006281"/>
    </source>
</evidence>
<feature type="transmembrane region" description="Helical" evidence="5">
    <location>
        <begin position="85"/>
        <end position="105"/>
    </location>
</feature>
<feature type="transmembrane region" description="Helical" evidence="5">
    <location>
        <begin position="413"/>
        <end position="432"/>
    </location>
</feature>
<keyword evidence="4 5" id="KW-0472">Membrane</keyword>
<dbReference type="Proteomes" id="UP000006281">
    <property type="component" value="Chromosome"/>
</dbReference>
<feature type="transmembrane region" description="Helical" evidence="5">
    <location>
        <begin position="245"/>
        <end position="267"/>
    </location>
</feature>
<dbReference type="HOGENOM" id="CLU_000960_28_3_11"/>
<proteinExistence type="predicted"/>
<dbReference type="KEGG" id="sesp:BN6_42270"/>
<evidence type="ECO:0000256" key="5">
    <source>
        <dbReference type="SAM" id="Phobius"/>
    </source>
</evidence>
<dbReference type="Pfam" id="PF07690">
    <property type="entry name" value="MFS_1"/>
    <property type="match status" value="1"/>
</dbReference>
<dbReference type="PATRIC" id="fig|1179773.3.peg.4231"/>
<accession>K0K3S3</accession>
<dbReference type="GO" id="GO:0022857">
    <property type="term" value="F:transmembrane transporter activity"/>
    <property type="evidence" value="ECO:0007669"/>
    <property type="project" value="InterPro"/>
</dbReference>
<feature type="domain" description="Major facilitator superfamily (MFS) profile" evidence="6">
    <location>
        <begin position="50"/>
        <end position="435"/>
    </location>
</feature>
<organism evidence="7 8">
    <name type="scientific">Saccharothrix espanaensis (strain ATCC 51144 / DSM 44229 / JCM 9112 / NBRC 15066 / NRRL 15764)</name>
    <dbReference type="NCBI Taxonomy" id="1179773"/>
    <lineage>
        <taxon>Bacteria</taxon>
        <taxon>Bacillati</taxon>
        <taxon>Actinomycetota</taxon>
        <taxon>Actinomycetes</taxon>
        <taxon>Pseudonocardiales</taxon>
        <taxon>Pseudonocardiaceae</taxon>
        <taxon>Saccharothrix</taxon>
    </lineage>
</organism>
<feature type="transmembrane region" description="Helical" evidence="5">
    <location>
        <begin position="117"/>
        <end position="134"/>
    </location>
</feature>
<dbReference type="SUPFAM" id="SSF103473">
    <property type="entry name" value="MFS general substrate transporter"/>
    <property type="match status" value="1"/>
</dbReference>
<dbReference type="PANTHER" id="PTHR23501:SF197">
    <property type="entry name" value="COMD"/>
    <property type="match status" value="1"/>
</dbReference>
<feature type="transmembrane region" description="Helical" evidence="5">
    <location>
        <begin position="279"/>
        <end position="305"/>
    </location>
</feature>
<evidence type="ECO:0000256" key="2">
    <source>
        <dbReference type="ARBA" id="ARBA00022692"/>
    </source>
</evidence>
<name>K0K3S3_SACES</name>
<keyword evidence="2 5" id="KW-0812">Transmembrane</keyword>
<feature type="transmembrane region" description="Helical" evidence="5">
    <location>
        <begin position="342"/>
        <end position="359"/>
    </location>
</feature>
<feature type="transmembrane region" description="Helical" evidence="5">
    <location>
        <begin position="48"/>
        <end position="73"/>
    </location>
</feature>
<evidence type="ECO:0000259" key="6">
    <source>
        <dbReference type="PROSITE" id="PS50850"/>
    </source>
</evidence>
<feature type="transmembrane region" description="Helical" evidence="5">
    <location>
        <begin position="202"/>
        <end position="224"/>
    </location>
</feature>
<dbReference type="PROSITE" id="PS00216">
    <property type="entry name" value="SUGAR_TRANSPORT_1"/>
    <property type="match status" value="1"/>
</dbReference>
<comment type="subcellular location">
    <subcellularLocation>
        <location evidence="1">Cell membrane</location>
        <topology evidence="1">Multi-pass membrane protein</topology>
    </subcellularLocation>
</comment>
<gene>
    <name evidence="7" type="ordered locus">BN6_42270</name>
</gene>
<keyword evidence="8" id="KW-1185">Reference proteome</keyword>